<dbReference type="Proteomes" id="UP001603978">
    <property type="component" value="Unassembled WGS sequence"/>
</dbReference>
<dbReference type="PROSITE" id="PS51674">
    <property type="entry name" value="4FE4S_WBL"/>
    <property type="match status" value="1"/>
</dbReference>
<accession>A0ABW7AP63</accession>
<sequence>MTLLVAIGTVPDWHRDAACGDLGKLFASKKPDDVDKQRKVCAACPVRVRCAADAAAKRKNQLPDLVVAGQTRAEHLNGRLVNARRACTRCGEWKPLPEFNPKKRGKHGRASICKRCENARQRAAYQAKKTATS</sequence>
<keyword evidence="3" id="KW-1185">Reference proteome</keyword>
<dbReference type="RefSeq" id="WP_393173719.1">
    <property type="nucleotide sequence ID" value="NZ_JBICRM010000034.1"/>
</dbReference>
<organism evidence="2 3">
    <name type="scientific">Nonomuraea marmarensis</name>
    <dbReference type="NCBI Taxonomy" id="3351344"/>
    <lineage>
        <taxon>Bacteria</taxon>
        <taxon>Bacillati</taxon>
        <taxon>Actinomycetota</taxon>
        <taxon>Actinomycetes</taxon>
        <taxon>Streptosporangiales</taxon>
        <taxon>Streptosporangiaceae</taxon>
        <taxon>Nonomuraea</taxon>
    </lineage>
</organism>
<protein>
    <submittedName>
        <fullName evidence="2">WhiB family transcriptional regulator</fullName>
    </submittedName>
</protein>
<evidence type="ECO:0000313" key="3">
    <source>
        <dbReference type="Proteomes" id="UP001603978"/>
    </source>
</evidence>
<evidence type="ECO:0000259" key="1">
    <source>
        <dbReference type="PROSITE" id="PS51674"/>
    </source>
</evidence>
<dbReference type="InterPro" id="IPR034768">
    <property type="entry name" value="4FE4S_WBL"/>
</dbReference>
<proteinExistence type="predicted"/>
<feature type="domain" description="4Fe-4S Wbl-type" evidence="1">
    <location>
        <begin position="18"/>
        <end position="77"/>
    </location>
</feature>
<name>A0ABW7AP63_9ACTN</name>
<dbReference type="Pfam" id="PF02467">
    <property type="entry name" value="Whib"/>
    <property type="match status" value="1"/>
</dbReference>
<gene>
    <name evidence="2" type="ORF">ACFLIM_38955</name>
</gene>
<reference evidence="2 3" key="1">
    <citation type="submission" date="2024-10" db="EMBL/GenBank/DDBJ databases">
        <authorList>
            <person name="Topkara A.R."/>
            <person name="Saygin H."/>
        </authorList>
    </citation>
    <scope>NUCLEOTIDE SEQUENCE [LARGE SCALE GENOMIC DNA]</scope>
    <source>
        <strain evidence="2 3">M3C6</strain>
    </source>
</reference>
<dbReference type="EMBL" id="JBICRM010000034">
    <property type="protein sequence ID" value="MFG1709188.1"/>
    <property type="molecule type" value="Genomic_DNA"/>
</dbReference>
<comment type="caution">
    <text evidence="2">The sequence shown here is derived from an EMBL/GenBank/DDBJ whole genome shotgun (WGS) entry which is preliminary data.</text>
</comment>
<evidence type="ECO:0000313" key="2">
    <source>
        <dbReference type="EMBL" id="MFG1709188.1"/>
    </source>
</evidence>